<dbReference type="EMBL" id="ML976989">
    <property type="protein sequence ID" value="KAF1957276.1"/>
    <property type="molecule type" value="Genomic_DNA"/>
</dbReference>
<keyword evidence="4" id="KW-0560">Oxidoreductase</keyword>
<keyword evidence="2" id="KW-0285">Flavoprotein</keyword>
<dbReference type="PANTHER" id="PTHR43004">
    <property type="entry name" value="TRK SYSTEM POTASSIUM UPTAKE PROTEIN"/>
    <property type="match status" value="1"/>
</dbReference>
<dbReference type="Gene3D" id="3.40.30.120">
    <property type="match status" value="1"/>
</dbReference>
<dbReference type="GO" id="GO:0016709">
    <property type="term" value="F:oxidoreductase activity, acting on paired donors, with incorporation or reduction of molecular oxygen, NAD(P)H as one donor, and incorporation of one atom of oxygen"/>
    <property type="evidence" value="ECO:0007669"/>
    <property type="project" value="UniProtKB-ARBA"/>
</dbReference>
<dbReference type="GO" id="GO:0071949">
    <property type="term" value="F:FAD binding"/>
    <property type="evidence" value="ECO:0007669"/>
    <property type="project" value="InterPro"/>
</dbReference>
<feature type="region of interest" description="Disordered" evidence="5">
    <location>
        <begin position="80"/>
        <end position="105"/>
    </location>
</feature>
<gene>
    <name evidence="7" type="ORF">CC80DRAFT_470442</name>
</gene>
<evidence type="ECO:0000313" key="8">
    <source>
        <dbReference type="Proteomes" id="UP000800035"/>
    </source>
</evidence>
<evidence type="ECO:0000313" key="7">
    <source>
        <dbReference type="EMBL" id="KAF1957276.1"/>
    </source>
</evidence>
<protein>
    <recommendedName>
        <fullName evidence="6">FAD-binding domain-containing protein</fullName>
    </recommendedName>
</protein>
<dbReference type="Gene3D" id="3.50.50.60">
    <property type="entry name" value="FAD/NAD(P)-binding domain"/>
    <property type="match status" value="1"/>
</dbReference>
<evidence type="ECO:0000256" key="1">
    <source>
        <dbReference type="ARBA" id="ARBA00001974"/>
    </source>
</evidence>
<comment type="cofactor">
    <cofactor evidence="1">
        <name>FAD</name>
        <dbReference type="ChEBI" id="CHEBI:57692"/>
    </cofactor>
</comment>
<dbReference type="InterPro" id="IPR050641">
    <property type="entry name" value="RIFMO-like"/>
</dbReference>
<evidence type="ECO:0000259" key="6">
    <source>
        <dbReference type="Pfam" id="PF01494"/>
    </source>
</evidence>
<feature type="domain" description="FAD-binding" evidence="6">
    <location>
        <begin position="7"/>
        <end position="382"/>
    </location>
</feature>
<evidence type="ECO:0000256" key="2">
    <source>
        <dbReference type="ARBA" id="ARBA00022630"/>
    </source>
</evidence>
<evidence type="ECO:0000256" key="4">
    <source>
        <dbReference type="ARBA" id="ARBA00023002"/>
    </source>
</evidence>
<dbReference type="InterPro" id="IPR002938">
    <property type="entry name" value="FAD-bd"/>
</dbReference>
<dbReference type="SUPFAM" id="SSF51905">
    <property type="entry name" value="FAD/NAD(P)-binding domain"/>
    <property type="match status" value="1"/>
</dbReference>
<dbReference type="Pfam" id="PF21274">
    <property type="entry name" value="Rng_hyd_C"/>
    <property type="match status" value="1"/>
</dbReference>
<dbReference type="Gene3D" id="3.30.70.2450">
    <property type="match status" value="1"/>
</dbReference>
<evidence type="ECO:0000256" key="5">
    <source>
        <dbReference type="SAM" id="MobiDB-lite"/>
    </source>
</evidence>
<dbReference type="Pfam" id="PF01494">
    <property type="entry name" value="FAD_binding_3"/>
    <property type="match status" value="1"/>
</dbReference>
<accession>A0A6A5U2R8</accession>
<feature type="compositionally biased region" description="Basic and acidic residues" evidence="5">
    <location>
        <begin position="95"/>
        <end position="104"/>
    </location>
</feature>
<evidence type="ECO:0000256" key="3">
    <source>
        <dbReference type="ARBA" id="ARBA00022827"/>
    </source>
</evidence>
<organism evidence="7 8">
    <name type="scientific">Byssothecium circinans</name>
    <dbReference type="NCBI Taxonomy" id="147558"/>
    <lineage>
        <taxon>Eukaryota</taxon>
        <taxon>Fungi</taxon>
        <taxon>Dikarya</taxon>
        <taxon>Ascomycota</taxon>
        <taxon>Pezizomycotina</taxon>
        <taxon>Dothideomycetes</taxon>
        <taxon>Pleosporomycetidae</taxon>
        <taxon>Pleosporales</taxon>
        <taxon>Massarineae</taxon>
        <taxon>Massarinaceae</taxon>
        <taxon>Byssothecium</taxon>
    </lineage>
</organism>
<name>A0A6A5U2R8_9PLEO</name>
<reference evidence="7" key="1">
    <citation type="journal article" date="2020" name="Stud. Mycol.">
        <title>101 Dothideomycetes genomes: a test case for predicting lifestyles and emergence of pathogens.</title>
        <authorList>
            <person name="Haridas S."/>
            <person name="Albert R."/>
            <person name="Binder M."/>
            <person name="Bloem J."/>
            <person name="Labutti K."/>
            <person name="Salamov A."/>
            <person name="Andreopoulos B."/>
            <person name="Baker S."/>
            <person name="Barry K."/>
            <person name="Bills G."/>
            <person name="Bluhm B."/>
            <person name="Cannon C."/>
            <person name="Castanera R."/>
            <person name="Culley D."/>
            <person name="Daum C."/>
            <person name="Ezra D."/>
            <person name="Gonzalez J."/>
            <person name="Henrissat B."/>
            <person name="Kuo A."/>
            <person name="Liang C."/>
            <person name="Lipzen A."/>
            <person name="Lutzoni F."/>
            <person name="Magnuson J."/>
            <person name="Mondo S."/>
            <person name="Nolan M."/>
            <person name="Ohm R."/>
            <person name="Pangilinan J."/>
            <person name="Park H.-J."/>
            <person name="Ramirez L."/>
            <person name="Alfaro M."/>
            <person name="Sun H."/>
            <person name="Tritt A."/>
            <person name="Yoshinaga Y."/>
            <person name="Zwiers L.-H."/>
            <person name="Turgeon B."/>
            <person name="Goodwin S."/>
            <person name="Spatafora J."/>
            <person name="Crous P."/>
            <person name="Grigoriev I."/>
        </authorList>
    </citation>
    <scope>NUCLEOTIDE SEQUENCE</scope>
    <source>
        <strain evidence="7">CBS 675.92</strain>
    </source>
</reference>
<dbReference type="InterPro" id="IPR036188">
    <property type="entry name" value="FAD/NAD-bd_sf"/>
</dbReference>
<sequence>MPHVTTYDVVIAGAGPVGLLLACELALAHVSVVVLEKNETLDDPWRDGPLGFRLLSHGSTEVFYRRGILDKVIARELTPGETTLSGGKPTANGGEEAKRQRRPGDFPVASHFAGILIMSKDVDWGMWREVLPGPSAFGGALKQGQLVGVLWERAKELGVDVRLGMEVGRFEDTRSGVKVWAAKKRGEGEEQLEAKYLVGADGGRSFVRQHVGFTMEGNEASWTGYMADCELSAVSKEVLAPGFHRTLRGAYASRHPTTYVLDFNNGGDASRERRPEVTREVFESVLRRVVGRDELAVDKLKLGGSFTDRAKLVTQFRRGRVLLAGDAAHIHSPLGGQGLNLGLAEALNLGWKLGAVVKGLASEALLDTYEKERRPIAGDVLETIRAHTAAIEPGPQGDAVFNLARQMIATRDGATLFAGKFIWFHPVVDVGGDCKHWLVGKSAPDFEFKDGTRLGEKMQRGKWVVVDFGKDEQVKGWVTGLEGFVYTDEEAEETLGMAVALVRPDGVVAWARDVDETDESAVEGLKQARARWLV</sequence>
<keyword evidence="8" id="KW-1185">Reference proteome</keyword>
<proteinExistence type="predicted"/>
<dbReference type="AlphaFoldDB" id="A0A6A5U2R8"/>
<keyword evidence="3" id="KW-0274">FAD</keyword>
<dbReference type="OrthoDB" id="2096480at2759"/>
<dbReference type="Proteomes" id="UP000800035">
    <property type="component" value="Unassembled WGS sequence"/>
</dbReference>
<dbReference type="PRINTS" id="PR00420">
    <property type="entry name" value="RNGMNOXGNASE"/>
</dbReference>
<dbReference type="PANTHER" id="PTHR43004:SF19">
    <property type="entry name" value="BINDING MONOOXYGENASE, PUTATIVE (JCVI)-RELATED"/>
    <property type="match status" value="1"/>
</dbReference>